<dbReference type="InterPro" id="IPR027417">
    <property type="entry name" value="P-loop_NTPase"/>
</dbReference>
<sequence length="863" mass="95998">AMADPLITTLNDLAMAELDIDVIRILENDLGKYAAHFQNTADFMAILAEHWPAYLREKDRIEPMARRVKLLRAAANTWQETPPDFPVIVAGSTGTLPATAAFIKTVSRLPKGRVVLPGLDQHIDDQAWQRIDEQHPQGALKHLLAVLELERKDIPVWPGIQTAAVRRMRERILAESLIPAQSTSDWPTRIAMVKKDISGANTIEDGLAGLSLIEAANEDEEAGVIALLMRHALEHKKTCALVTPDPALARRVRAKLSRYDLNVDSSAGEPLEETSMGAFLSLVLDAAADPFDPVAMSTLFLHPFYHKTSSQRQDWLSFEAKALRGPRARSLAQLKSRFRGGSHPGLQLFEHLQQRLNPLSELYHKGQQSAKAWARIHVQTLEGLSAGPEPLWRGEAGEKAAQMFENLLSFGAILPDMHGPAYRRLISNLMRGQVVRPRYGTEEKLQILGPLEARMIEADTLILGGLNEGVWPAHPAPHPLLSRGMRKKIGLSAPEQRFGLSAHDFAVLAAKPQVFLTRAKRSMDGPTVMSRWLWRLKTLVKGALSDTKILDPDLPYLTWARHLDRAPDTPALSPRPAPAPPVDKRWPMGRKLSVTQFSKWIRDPYSIYASKILGLEPLDIPDTELSGREYGIAIHEALEIYAKENSGGADRLFALMMRALERTGYEPHTLVKQTPRLRDMANWCDQWMCERAASGWQLSTAEKRGQSYIADVDFTISGVADRIEKRGQSFAVIDYKTGSAAGKKEVAAGFEPQLPLLAYMLEHGAFGEGGAAEDLLYILPRAVNENTRVRSLCHGRDAICAPDLVQNTMADITNLIKSYDQETTAYYSQPRAKYINIYGDYDHLARREEWAVLGQDNPGDGHG</sequence>
<organism evidence="2">
    <name type="scientific">Hellea balneolensis</name>
    <dbReference type="NCBI Taxonomy" id="287478"/>
    <lineage>
        <taxon>Bacteria</taxon>
        <taxon>Pseudomonadati</taxon>
        <taxon>Pseudomonadota</taxon>
        <taxon>Alphaproteobacteria</taxon>
        <taxon>Maricaulales</taxon>
        <taxon>Robiginitomaculaceae</taxon>
        <taxon>Hellea</taxon>
    </lineage>
</organism>
<protein>
    <submittedName>
        <fullName evidence="2">Double-strand break repair protein AddB</fullName>
    </submittedName>
</protein>
<evidence type="ECO:0000259" key="1">
    <source>
        <dbReference type="Pfam" id="PF12705"/>
    </source>
</evidence>
<reference evidence="2" key="1">
    <citation type="journal article" date="2020" name="mSystems">
        <title>Genome- and Community-Level Interaction Insights into Carbon Utilization and Element Cycling Functions of Hydrothermarchaeota in Hydrothermal Sediment.</title>
        <authorList>
            <person name="Zhou Z."/>
            <person name="Liu Y."/>
            <person name="Xu W."/>
            <person name="Pan J."/>
            <person name="Luo Z.H."/>
            <person name="Li M."/>
        </authorList>
    </citation>
    <scope>NUCLEOTIDE SEQUENCE [LARGE SCALE GENOMIC DNA]</scope>
    <source>
        <strain evidence="2">HyVt-485</strain>
    </source>
</reference>
<dbReference type="SUPFAM" id="SSF52540">
    <property type="entry name" value="P-loop containing nucleoside triphosphate hydrolases"/>
    <property type="match status" value="1"/>
</dbReference>
<dbReference type="InterPro" id="IPR011335">
    <property type="entry name" value="Restrct_endonuc-II-like"/>
</dbReference>
<proteinExistence type="predicted"/>
<dbReference type="Pfam" id="PF12705">
    <property type="entry name" value="PDDEXK_1"/>
    <property type="match status" value="1"/>
</dbReference>
<dbReference type="SUPFAM" id="SSF52980">
    <property type="entry name" value="Restriction endonuclease-like"/>
    <property type="match status" value="1"/>
</dbReference>
<dbReference type="InterPro" id="IPR011604">
    <property type="entry name" value="PDDEXK-like_dom_sf"/>
</dbReference>
<gene>
    <name evidence="2" type="ORF">ENJ42_05530</name>
</gene>
<feature type="non-terminal residue" evidence="2">
    <location>
        <position position="1"/>
    </location>
</feature>
<name>A0A7C5QRX7_9PROT</name>
<dbReference type="AlphaFoldDB" id="A0A7C5QRX7"/>
<accession>A0A7C5QRX7</accession>
<dbReference type="InterPro" id="IPR038726">
    <property type="entry name" value="PDDEXK_AddAB-type"/>
</dbReference>
<feature type="domain" description="PD-(D/E)XK endonuclease-like" evidence="1">
    <location>
        <begin position="592"/>
        <end position="787"/>
    </location>
</feature>
<dbReference type="Gene3D" id="3.90.320.10">
    <property type="match status" value="1"/>
</dbReference>
<dbReference type="EMBL" id="DRMJ01000281">
    <property type="protein sequence ID" value="HHL43059.1"/>
    <property type="molecule type" value="Genomic_DNA"/>
</dbReference>
<dbReference type="Proteomes" id="UP000885830">
    <property type="component" value="Unassembled WGS sequence"/>
</dbReference>
<comment type="caution">
    <text evidence="2">The sequence shown here is derived from an EMBL/GenBank/DDBJ whole genome shotgun (WGS) entry which is preliminary data.</text>
</comment>
<evidence type="ECO:0000313" key="2">
    <source>
        <dbReference type="EMBL" id="HHL43059.1"/>
    </source>
</evidence>